<organism evidence="10 11">
    <name type="scientific">Pontibacter korlensis</name>
    <dbReference type="NCBI Taxonomy" id="400092"/>
    <lineage>
        <taxon>Bacteria</taxon>
        <taxon>Pseudomonadati</taxon>
        <taxon>Bacteroidota</taxon>
        <taxon>Cytophagia</taxon>
        <taxon>Cytophagales</taxon>
        <taxon>Hymenobacteraceae</taxon>
        <taxon>Pontibacter</taxon>
    </lineage>
</organism>
<name>A0A0E3ZCU7_9BACT</name>
<keyword evidence="4 7" id="KW-0812">Transmembrane</keyword>
<proteinExistence type="inferred from homology"/>
<dbReference type="InterPro" id="IPR008969">
    <property type="entry name" value="CarboxyPept-like_regulatory"/>
</dbReference>
<evidence type="ECO:0000256" key="2">
    <source>
        <dbReference type="ARBA" id="ARBA00022448"/>
    </source>
</evidence>
<keyword evidence="11" id="KW-1185">Reference proteome</keyword>
<keyword evidence="6 7" id="KW-0998">Cell outer membrane</keyword>
<dbReference type="NCBIfam" id="TIGR04057">
    <property type="entry name" value="SusC_RagA_signa"/>
    <property type="match status" value="1"/>
</dbReference>
<evidence type="ECO:0000313" key="11">
    <source>
        <dbReference type="Proteomes" id="UP000033109"/>
    </source>
</evidence>
<dbReference type="InterPro" id="IPR039426">
    <property type="entry name" value="TonB-dep_rcpt-like"/>
</dbReference>
<reference evidence="10 11" key="1">
    <citation type="journal article" date="2015" name="Sci. Rep.">
        <title>Unraveling adaptation of Pontibacter korlensis to radiation and infertility in desert through complete genome and comparative transcriptomic analysis.</title>
        <authorList>
            <person name="Dai J."/>
            <person name="Dai W."/>
            <person name="Qiu C."/>
            <person name="Yang Z."/>
            <person name="Zhang Y."/>
            <person name="Zhou M."/>
            <person name="Zhang L."/>
            <person name="Fang C."/>
            <person name="Gao Q."/>
            <person name="Yang Q."/>
            <person name="Li X."/>
            <person name="Wang Z."/>
            <person name="Wang Z."/>
            <person name="Jia Z."/>
            <person name="Chen X."/>
        </authorList>
    </citation>
    <scope>NUCLEOTIDE SEQUENCE [LARGE SCALE GENOMIC DNA]</scope>
    <source>
        <strain evidence="10 11">X14-1T</strain>
    </source>
</reference>
<comment type="subcellular location">
    <subcellularLocation>
        <location evidence="1 7">Cell outer membrane</location>
        <topology evidence="1 7">Multi-pass membrane protein</topology>
    </subcellularLocation>
</comment>
<evidence type="ECO:0000259" key="9">
    <source>
        <dbReference type="Pfam" id="PF07715"/>
    </source>
</evidence>
<dbReference type="InterPro" id="IPR023997">
    <property type="entry name" value="TonB-dep_OMP_SusC/RagA_CS"/>
</dbReference>
<dbReference type="RefSeq" id="WP_046308579.1">
    <property type="nucleotide sequence ID" value="NZ_CBCSCY010000026.1"/>
</dbReference>
<dbReference type="InterPro" id="IPR012910">
    <property type="entry name" value="Plug_dom"/>
</dbReference>
<dbReference type="AlphaFoldDB" id="A0A0E3ZCU7"/>
<dbReference type="GO" id="GO:0009279">
    <property type="term" value="C:cell outer membrane"/>
    <property type="evidence" value="ECO:0007669"/>
    <property type="project" value="UniProtKB-SubCell"/>
</dbReference>
<dbReference type="InterPro" id="IPR023996">
    <property type="entry name" value="TonB-dep_OMP_SusC/RagA"/>
</dbReference>
<dbReference type="OrthoDB" id="9768177at2"/>
<evidence type="ECO:0000256" key="8">
    <source>
        <dbReference type="SAM" id="SignalP"/>
    </source>
</evidence>
<feature type="domain" description="TonB-dependent receptor plug" evidence="9">
    <location>
        <begin position="115"/>
        <end position="234"/>
    </location>
</feature>
<dbReference type="FunFam" id="2.170.130.10:FF:000008">
    <property type="entry name" value="SusC/RagA family TonB-linked outer membrane protein"/>
    <property type="match status" value="1"/>
</dbReference>
<evidence type="ECO:0000256" key="7">
    <source>
        <dbReference type="PROSITE-ProRule" id="PRU01360"/>
    </source>
</evidence>
<feature type="signal peptide" evidence="8">
    <location>
        <begin position="1"/>
        <end position="21"/>
    </location>
</feature>
<dbReference type="SUPFAM" id="SSF49464">
    <property type="entry name" value="Carboxypeptidase regulatory domain-like"/>
    <property type="match status" value="1"/>
</dbReference>
<keyword evidence="3 7" id="KW-1134">Transmembrane beta strand</keyword>
<dbReference type="Proteomes" id="UP000033109">
    <property type="component" value="Chromosome"/>
</dbReference>
<dbReference type="Pfam" id="PF07715">
    <property type="entry name" value="Plug"/>
    <property type="match status" value="1"/>
</dbReference>
<keyword evidence="5 7" id="KW-0472">Membrane</keyword>
<keyword evidence="8" id="KW-0732">Signal</keyword>
<evidence type="ECO:0000256" key="1">
    <source>
        <dbReference type="ARBA" id="ARBA00004571"/>
    </source>
</evidence>
<dbReference type="SUPFAM" id="SSF56935">
    <property type="entry name" value="Porins"/>
    <property type="match status" value="1"/>
</dbReference>
<dbReference type="InterPro" id="IPR037066">
    <property type="entry name" value="Plug_dom_sf"/>
</dbReference>
<dbReference type="Gene3D" id="2.60.40.1120">
    <property type="entry name" value="Carboxypeptidase-like, regulatory domain"/>
    <property type="match status" value="1"/>
</dbReference>
<dbReference type="Gene3D" id="2.170.130.10">
    <property type="entry name" value="TonB-dependent receptor, plug domain"/>
    <property type="match status" value="1"/>
</dbReference>
<dbReference type="PROSITE" id="PS52016">
    <property type="entry name" value="TONB_DEPENDENT_REC_3"/>
    <property type="match status" value="1"/>
</dbReference>
<comment type="similarity">
    <text evidence="7">Belongs to the TonB-dependent receptor family.</text>
</comment>
<feature type="chain" id="PRO_5002416629" evidence="8">
    <location>
        <begin position="22"/>
        <end position="993"/>
    </location>
</feature>
<keyword evidence="10" id="KW-0675">Receptor</keyword>
<dbReference type="Gene3D" id="2.40.170.20">
    <property type="entry name" value="TonB-dependent receptor, beta-barrel domain"/>
    <property type="match status" value="1"/>
</dbReference>
<dbReference type="PATRIC" id="fig|400092.3.peg.64"/>
<dbReference type="Pfam" id="PF13715">
    <property type="entry name" value="CarbopepD_reg_2"/>
    <property type="match status" value="1"/>
</dbReference>
<evidence type="ECO:0000256" key="4">
    <source>
        <dbReference type="ARBA" id="ARBA00022692"/>
    </source>
</evidence>
<dbReference type="KEGG" id="pko:PKOR_00290"/>
<sequence length="993" mass="108952">MKKHILLSLLLLFTLLPSVWAQTQTVSGRVTAASDGSALPGVTVLEKGTTNGVTTGGNGEYSLNVQPNATLVFRFVGMTSQEVPVQGRSTVDLQLRADQQQLEEVVVVGYGTQLKQELTGNISRISGEDIQNIPSPSLETALQGRAAGVYINQGSGKLGQGINIRVRGAASVSANNQPLYVVDGIPVTSSDLGTSNAEPLNPIADINPNDIASIEILKDASAAAIYGSRASNGVVIITTKRGQAGKTNINFNYYTGFSRPTKIREFLNAAEYVELFTEAIENVGGNPETVFARNGLDINSPYDQNWGEEPFRTGSVSQYEISLSGGNEKTRLYINGNYNTTDGILVGNEFDRASGRFNIDHSIGDRVRIGTNISLIRTLNQRVSDDNAFSNVIQLNALPPIQPKIDPETGDLNRRTLYYNNLIDQRDGFNDALTYRTISTGFLEFDLLENLRFRTEHGVDFLNLQEELYLGRQTQDGGPSGYGYNSQLTSINYNTNNTLTYNALFADIHKLELLGGFSYQRANTSTASVEARGFPSDRFKKIASAARITSGSSSETGYVFVSYYTRANYVLNGRYLFSGSVRVDGSSRFGSGNRFGAFPAASAGWILTEEPFFGESNILSFLKLRTSYGLTGNAEIDNFAPLGLYSAAAYEELAGLVPTSLPSEDLRWEKTKQLDIGIDYGLFNDRITGEIDYYIKNTEDLLLNLPIPGYNGYTIITKNIGKLENKGFEFVVNTQNLVGTFQWNTNFNIAFNKNKVTDLGGNTIFGNSRGLGQIREGEPMGVFWGPKYAGVDPQTGDALYYIEAGSDETTSNYSLAEDQRVGNPNPEFTGGLTNNFSFKGFDLSVLMQFVSGNDIYNMAGFFQSVNADYFDNQTKDQLNRWQQPGDVTDVPQARYLAGNGAGRSSRWVQDGSFLRLNNVNLGYRIPANLVNRWHLQSARIYVQATNLATFTDYDGYDPEVNTTYFGRSNVNLGHDFYTPPLAKTFTVGVNIGL</sequence>
<evidence type="ECO:0000256" key="3">
    <source>
        <dbReference type="ARBA" id="ARBA00022452"/>
    </source>
</evidence>
<dbReference type="STRING" id="400092.PKOR_00290"/>
<evidence type="ECO:0000256" key="6">
    <source>
        <dbReference type="ARBA" id="ARBA00023237"/>
    </source>
</evidence>
<dbReference type="EMBL" id="CP009621">
    <property type="protein sequence ID" value="AKD01874.1"/>
    <property type="molecule type" value="Genomic_DNA"/>
</dbReference>
<protein>
    <submittedName>
        <fullName evidence="10">TonB-dependent receptor</fullName>
    </submittedName>
</protein>
<dbReference type="HOGENOM" id="CLU_004317_0_1_10"/>
<gene>
    <name evidence="10" type="ORF">PKOR_00290</name>
</gene>
<evidence type="ECO:0000313" key="10">
    <source>
        <dbReference type="EMBL" id="AKD01874.1"/>
    </source>
</evidence>
<evidence type="ECO:0000256" key="5">
    <source>
        <dbReference type="ARBA" id="ARBA00023136"/>
    </source>
</evidence>
<dbReference type="NCBIfam" id="TIGR04056">
    <property type="entry name" value="OMP_RagA_SusC"/>
    <property type="match status" value="1"/>
</dbReference>
<keyword evidence="2 7" id="KW-0813">Transport</keyword>
<accession>A0A0E3ZCU7</accession>
<dbReference type="InterPro" id="IPR036942">
    <property type="entry name" value="Beta-barrel_TonB_sf"/>
</dbReference>